<dbReference type="SUPFAM" id="SSF142535">
    <property type="entry name" value="AF0625-like"/>
    <property type="match status" value="1"/>
</dbReference>
<dbReference type="Pfam" id="PF04414">
    <property type="entry name" value="tRNA_deacylase"/>
    <property type="match status" value="1"/>
</dbReference>
<dbReference type="Gene3D" id="3.40.50.10700">
    <property type="entry name" value="AF0625-like"/>
    <property type="match status" value="1"/>
</dbReference>
<dbReference type="EMBL" id="JAAGAX010000001">
    <property type="protein sequence ID" value="KAF2325488.1"/>
    <property type="molecule type" value="Genomic_DNA"/>
</dbReference>
<sequence length="284" mass="30940">MEANVREKYSITTVGSQLATPNKQIHLTKIINQYISPRAATITFAPIAVALEVGIGQIARLKGVPHLREGDVPPQGGKPGWAAPPDPRMGPWLRLLKKIAHSHNLVPEFEITLEATHHGPVTSKPTMFIEIGSTEEYWERLDAAQVVALLVWEGLGLGGGASVGNWSSANDKRKVLLGIGGGHYAPRHMDIVLKDGVWVAHLLSGYSLPMEDPNQTKIDTNTKDIGGTWRESIKAAYEATKSAFPGGEILAHLDHKSFKSWQKNAITGFLGEQNIKIGKPNDFN</sequence>
<comment type="caution">
    <text evidence="1">The sequence shown here is derived from an EMBL/GenBank/DDBJ whole genome shotgun (WGS) entry which is preliminary data.</text>
</comment>
<proteinExistence type="predicted"/>
<organism evidence="1 2">
    <name type="scientific">Hevea brasiliensis</name>
    <name type="common">Para rubber tree</name>
    <name type="synonym">Siphonia brasiliensis</name>
    <dbReference type="NCBI Taxonomy" id="3981"/>
    <lineage>
        <taxon>Eukaryota</taxon>
        <taxon>Viridiplantae</taxon>
        <taxon>Streptophyta</taxon>
        <taxon>Embryophyta</taxon>
        <taxon>Tracheophyta</taxon>
        <taxon>Spermatophyta</taxon>
        <taxon>Magnoliopsida</taxon>
        <taxon>eudicotyledons</taxon>
        <taxon>Gunneridae</taxon>
        <taxon>Pentapetalae</taxon>
        <taxon>rosids</taxon>
        <taxon>fabids</taxon>
        <taxon>Malpighiales</taxon>
        <taxon>Euphorbiaceae</taxon>
        <taxon>Crotonoideae</taxon>
        <taxon>Micrandreae</taxon>
        <taxon>Hevea</taxon>
    </lineage>
</organism>
<name>A0A6A6NJY9_HEVBR</name>
<dbReference type="Gene3D" id="3.40.630.50">
    <property type="entry name" value="AF0625-like"/>
    <property type="match status" value="1"/>
</dbReference>
<gene>
    <name evidence="1" type="ORF">GH714_029494</name>
</gene>
<keyword evidence="2" id="KW-1185">Reference proteome</keyword>
<protein>
    <recommendedName>
        <fullName evidence="3">D-aminoacyl-tRNA deacylase</fullName>
    </recommendedName>
</protein>
<dbReference type="PANTHER" id="PTHR34667">
    <property type="entry name" value="D-AMINOACYL-TRNA DEACYLASE"/>
    <property type="match status" value="1"/>
</dbReference>
<dbReference type="FunFam" id="3.40.50.10700:FF:000001">
    <property type="entry name" value="D-aminoacyl-tRNA deacylase"/>
    <property type="match status" value="1"/>
</dbReference>
<evidence type="ECO:0008006" key="3">
    <source>
        <dbReference type="Google" id="ProtNLM"/>
    </source>
</evidence>
<dbReference type="PANTHER" id="PTHR34667:SF1">
    <property type="entry name" value="D-AMINOACYL-TRNA DEACYLASE"/>
    <property type="match status" value="1"/>
</dbReference>
<evidence type="ECO:0000313" key="2">
    <source>
        <dbReference type="Proteomes" id="UP000467840"/>
    </source>
</evidence>
<evidence type="ECO:0000313" key="1">
    <source>
        <dbReference type="EMBL" id="KAF2325488.1"/>
    </source>
</evidence>
<dbReference type="AlphaFoldDB" id="A0A6A6NJY9"/>
<dbReference type="GO" id="GO:0051499">
    <property type="term" value="F:D-aminoacyl-tRNA deacylase activity"/>
    <property type="evidence" value="ECO:0007669"/>
    <property type="project" value="InterPro"/>
</dbReference>
<dbReference type="Proteomes" id="UP000467840">
    <property type="component" value="Chromosome 5"/>
</dbReference>
<accession>A0A6A6NJY9</accession>
<reference evidence="1 2" key="1">
    <citation type="journal article" date="2020" name="Mol. Plant">
        <title>The Chromosome-Based Rubber Tree Genome Provides New Insights into Spurge Genome Evolution and Rubber Biosynthesis.</title>
        <authorList>
            <person name="Liu J."/>
            <person name="Shi C."/>
            <person name="Shi C.C."/>
            <person name="Li W."/>
            <person name="Zhang Q.J."/>
            <person name="Zhang Y."/>
            <person name="Li K."/>
            <person name="Lu H.F."/>
            <person name="Shi C."/>
            <person name="Zhu S.T."/>
            <person name="Xiao Z.Y."/>
            <person name="Nan H."/>
            <person name="Yue Y."/>
            <person name="Zhu X.G."/>
            <person name="Wu Y."/>
            <person name="Hong X.N."/>
            <person name="Fan G.Y."/>
            <person name="Tong Y."/>
            <person name="Zhang D."/>
            <person name="Mao C.L."/>
            <person name="Liu Y.L."/>
            <person name="Hao S.J."/>
            <person name="Liu W.Q."/>
            <person name="Lv M.Q."/>
            <person name="Zhang H.B."/>
            <person name="Liu Y."/>
            <person name="Hu-Tang G.R."/>
            <person name="Wang J.P."/>
            <person name="Wang J.H."/>
            <person name="Sun Y.H."/>
            <person name="Ni S.B."/>
            <person name="Chen W.B."/>
            <person name="Zhang X.C."/>
            <person name="Jiao Y.N."/>
            <person name="Eichler E.E."/>
            <person name="Li G.H."/>
            <person name="Liu X."/>
            <person name="Gao L.Z."/>
        </authorList>
    </citation>
    <scope>NUCLEOTIDE SEQUENCE [LARGE SCALE GENOMIC DNA]</scope>
    <source>
        <strain evidence="2">cv. GT1</strain>
        <tissue evidence="1">Leaf</tissue>
    </source>
</reference>
<dbReference type="InterPro" id="IPR007508">
    <property type="entry name" value="DtdA"/>
</dbReference>